<dbReference type="CDD" id="cd00761">
    <property type="entry name" value="Glyco_tranf_GTA_type"/>
    <property type="match status" value="1"/>
</dbReference>
<dbReference type="Gene3D" id="3.90.550.10">
    <property type="entry name" value="Spore Coat Polysaccharide Biosynthesis Protein SpsA, Chain A"/>
    <property type="match status" value="1"/>
</dbReference>
<accession>A0A090DHH1</accession>
<keyword evidence="2" id="KW-0808">Transferase</keyword>
<evidence type="ECO:0000313" key="2">
    <source>
        <dbReference type="EMBL" id="CDX12754.1"/>
    </source>
</evidence>
<dbReference type="InterPro" id="IPR001173">
    <property type="entry name" value="Glyco_trans_2-like"/>
</dbReference>
<dbReference type="InterPro" id="IPR050834">
    <property type="entry name" value="Glycosyltransf_2"/>
</dbReference>
<reference evidence="2 3" key="1">
    <citation type="submission" date="2014-08" db="EMBL/GenBank/DDBJ databases">
        <authorList>
            <person name="Moulin Lionel"/>
        </authorList>
    </citation>
    <scope>NUCLEOTIDE SEQUENCE [LARGE SCALE GENOMIC DNA]</scope>
</reference>
<protein>
    <submittedName>
        <fullName evidence="2">Glycosyl transferase family 2</fullName>
    </submittedName>
</protein>
<dbReference type="Proteomes" id="UP000046373">
    <property type="component" value="Unassembled WGS sequence"/>
</dbReference>
<evidence type="ECO:0000313" key="3">
    <source>
        <dbReference type="Proteomes" id="UP000046373"/>
    </source>
</evidence>
<gene>
    <name evidence="2" type="ORF">MPLDJ20_10053</name>
</gene>
<feature type="domain" description="Glycosyltransferase 2-like" evidence="1">
    <location>
        <begin position="4"/>
        <end position="110"/>
    </location>
</feature>
<dbReference type="SUPFAM" id="SSF53448">
    <property type="entry name" value="Nucleotide-diphospho-sugar transferases"/>
    <property type="match status" value="1"/>
</dbReference>
<organism evidence="2 3">
    <name type="scientific">Mesorhizobium plurifarium</name>
    <dbReference type="NCBI Taxonomy" id="69974"/>
    <lineage>
        <taxon>Bacteria</taxon>
        <taxon>Pseudomonadati</taxon>
        <taxon>Pseudomonadota</taxon>
        <taxon>Alphaproteobacteria</taxon>
        <taxon>Hyphomicrobiales</taxon>
        <taxon>Phyllobacteriaceae</taxon>
        <taxon>Mesorhizobium</taxon>
    </lineage>
</organism>
<dbReference type="PANTHER" id="PTHR43685">
    <property type="entry name" value="GLYCOSYLTRANSFERASE"/>
    <property type="match status" value="1"/>
</dbReference>
<dbReference type="InterPro" id="IPR029044">
    <property type="entry name" value="Nucleotide-diphossugar_trans"/>
</dbReference>
<evidence type="ECO:0000259" key="1">
    <source>
        <dbReference type="Pfam" id="PF00535"/>
    </source>
</evidence>
<dbReference type="PANTHER" id="PTHR43685:SF2">
    <property type="entry name" value="GLYCOSYLTRANSFERASE 2-LIKE DOMAIN-CONTAINING PROTEIN"/>
    <property type="match status" value="1"/>
</dbReference>
<dbReference type="GO" id="GO:0016740">
    <property type="term" value="F:transferase activity"/>
    <property type="evidence" value="ECO:0007669"/>
    <property type="project" value="UniProtKB-KW"/>
</dbReference>
<proteinExistence type="predicted"/>
<sequence>MRLSVIMPVHNRETYVRAALRSLLRQRDAADLDIIVIDDGSTDGSAQAVRAMMEDAPCIRLFQQENMGVTRARNSGLRRLEPGTELVSFLDSDDISPAGRFAADLDLFRRDPSLELTYSRMMLVDRIDDETLEPTPDSKSITVRGIHLSSAIFSRRLVDRIGGFDEDFVQAEDTDFLLRGFEIGPRYVLPDTLALYYRRHAGNMTRQEDVQSREFLRAIYKSMKRRRANPSLKPIDGIFELKKLADWRFM</sequence>
<name>A0A090DHH1_MESPL</name>
<dbReference type="EMBL" id="CCNB01000001">
    <property type="protein sequence ID" value="CDX12754.1"/>
    <property type="molecule type" value="Genomic_DNA"/>
</dbReference>
<dbReference type="GeneID" id="31887490"/>
<dbReference type="AlphaFoldDB" id="A0A090DHH1"/>
<dbReference type="Pfam" id="PF00535">
    <property type="entry name" value="Glycos_transf_2"/>
    <property type="match status" value="1"/>
</dbReference>